<keyword evidence="2" id="KW-1185">Reference proteome</keyword>
<reference evidence="1" key="1">
    <citation type="submission" date="2022-08" db="EMBL/GenBank/DDBJ databases">
        <title>Genome Sequence of Pycnoporus sanguineus.</title>
        <authorList>
            <person name="Buettner E."/>
        </authorList>
    </citation>
    <scope>NUCLEOTIDE SEQUENCE</scope>
    <source>
        <strain evidence="1">CG-C14</strain>
    </source>
</reference>
<organism evidence="1 2">
    <name type="scientific">Trametes sanguinea</name>
    <dbReference type="NCBI Taxonomy" id="158606"/>
    <lineage>
        <taxon>Eukaryota</taxon>
        <taxon>Fungi</taxon>
        <taxon>Dikarya</taxon>
        <taxon>Basidiomycota</taxon>
        <taxon>Agaricomycotina</taxon>
        <taxon>Agaricomycetes</taxon>
        <taxon>Polyporales</taxon>
        <taxon>Polyporaceae</taxon>
        <taxon>Trametes</taxon>
    </lineage>
</organism>
<sequence length="134" mass="14236">MQYSAVHVTLVAVLTSSALAISPFPFPGTATTVETVSSASLASPQTAPVLLPPSTRARPIRTRPSSPSAIATELIPSPAHPVIYATNDEGAQPVSGAVIIDTDRSILFPLQQLDRGTYDEVVESRHRFPFLSIE</sequence>
<proteinExistence type="predicted"/>
<accession>A0ACC1NHU4</accession>
<dbReference type="Proteomes" id="UP001144978">
    <property type="component" value="Unassembled WGS sequence"/>
</dbReference>
<name>A0ACC1NHU4_9APHY</name>
<gene>
    <name evidence="1" type="ORF">NUW54_g11348</name>
</gene>
<evidence type="ECO:0000313" key="2">
    <source>
        <dbReference type="Proteomes" id="UP001144978"/>
    </source>
</evidence>
<protein>
    <submittedName>
        <fullName evidence="1">Uncharacterized protein</fullName>
    </submittedName>
</protein>
<evidence type="ECO:0000313" key="1">
    <source>
        <dbReference type="EMBL" id="KAJ2977994.1"/>
    </source>
</evidence>
<comment type="caution">
    <text evidence="1">The sequence shown here is derived from an EMBL/GenBank/DDBJ whole genome shotgun (WGS) entry which is preliminary data.</text>
</comment>
<dbReference type="EMBL" id="JANSHE010004396">
    <property type="protein sequence ID" value="KAJ2977994.1"/>
    <property type="molecule type" value="Genomic_DNA"/>
</dbReference>